<dbReference type="GO" id="GO:0004888">
    <property type="term" value="F:transmembrane signaling receptor activity"/>
    <property type="evidence" value="ECO:0007669"/>
    <property type="project" value="InterPro"/>
</dbReference>
<feature type="transmembrane region" description="Helical" evidence="1">
    <location>
        <begin position="167"/>
        <end position="186"/>
    </location>
</feature>
<accession>A0A7E4W656</accession>
<dbReference type="InterPro" id="IPR006029">
    <property type="entry name" value="Neurotrans-gated_channel_TM"/>
</dbReference>
<reference evidence="3" key="1">
    <citation type="journal article" date="2013" name="Genetics">
        <title>The draft genome and transcriptome of Panagrellus redivivus are shaped by the harsh demands of a free-living lifestyle.</title>
        <authorList>
            <person name="Srinivasan J."/>
            <person name="Dillman A.R."/>
            <person name="Macchietto M.G."/>
            <person name="Heikkinen L."/>
            <person name="Lakso M."/>
            <person name="Fracchia K.M."/>
            <person name="Antoshechkin I."/>
            <person name="Mortazavi A."/>
            <person name="Wong G."/>
            <person name="Sternberg P.W."/>
        </authorList>
    </citation>
    <scope>NUCLEOTIDE SEQUENCE [LARGE SCALE GENOMIC DNA]</scope>
    <source>
        <strain evidence="3">MT8872</strain>
    </source>
</reference>
<evidence type="ECO:0000256" key="1">
    <source>
        <dbReference type="SAM" id="Phobius"/>
    </source>
</evidence>
<dbReference type="InterPro" id="IPR006201">
    <property type="entry name" value="Neur_channel"/>
</dbReference>
<keyword evidence="3" id="KW-1185">Reference proteome</keyword>
<sequence>MEFGFTAYCEYSCARVKIMLRRENNYYLIQLYIPSIMLVVCSWVSFWLDKDAVPARVFLGVATLLAQTTSSSGINAKLPPVSYVKAVDQWIGVCMAFVFGALIEYALVNYYGRVEFLRKERQKRNVLNVPKMRLDVSDFKKESWLHRFRFGDYLFDRDVEISKRIDHISRVTFPATFITLIISYYMKYA</sequence>
<organism evidence="3 4">
    <name type="scientific">Panagrellus redivivus</name>
    <name type="common">Microworm</name>
    <dbReference type="NCBI Taxonomy" id="6233"/>
    <lineage>
        <taxon>Eukaryota</taxon>
        <taxon>Metazoa</taxon>
        <taxon>Ecdysozoa</taxon>
        <taxon>Nematoda</taxon>
        <taxon>Chromadorea</taxon>
        <taxon>Rhabditida</taxon>
        <taxon>Tylenchina</taxon>
        <taxon>Panagrolaimomorpha</taxon>
        <taxon>Panagrolaimoidea</taxon>
        <taxon>Panagrolaimidae</taxon>
        <taxon>Panagrellus</taxon>
    </lineage>
</organism>
<feature type="transmembrane region" description="Helical" evidence="1">
    <location>
        <begin position="25"/>
        <end position="48"/>
    </location>
</feature>
<feature type="domain" description="Neurotransmitter-gated ion-channel transmembrane" evidence="2">
    <location>
        <begin position="31"/>
        <end position="123"/>
    </location>
</feature>
<reference evidence="4" key="2">
    <citation type="submission" date="2020-10" db="UniProtKB">
        <authorList>
            <consortium name="WormBaseParasite"/>
        </authorList>
    </citation>
    <scope>IDENTIFICATION</scope>
</reference>
<dbReference type="InterPro" id="IPR036719">
    <property type="entry name" value="Neuro-gated_channel_TM_sf"/>
</dbReference>
<name>A0A7E4W656_PANRE</name>
<dbReference type="GO" id="GO:0016020">
    <property type="term" value="C:membrane"/>
    <property type="evidence" value="ECO:0007669"/>
    <property type="project" value="InterPro"/>
</dbReference>
<dbReference type="CDD" id="cd19049">
    <property type="entry name" value="LGIC_TM_anion"/>
    <property type="match status" value="1"/>
</dbReference>
<dbReference type="WBParaSite" id="Pan_g685.t1">
    <property type="protein sequence ID" value="Pan_g685.t1"/>
    <property type="gene ID" value="Pan_g685"/>
</dbReference>
<dbReference type="Gene3D" id="1.20.58.390">
    <property type="entry name" value="Neurotransmitter-gated ion-channel transmembrane domain"/>
    <property type="match status" value="1"/>
</dbReference>
<keyword evidence="1" id="KW-0472">Membrane</keyword>
<evidence type="ECO:0000259" key="2">
    <source>
        <dbReference type="Pfam" id="PF02932"/>
    </source>
</evidence>
<dbReference type="PRINTS" id="PR00253">
    <property type="entry name" value="GABAARECEPTR"/>
</dbReference>
<feature type="transmembrane region" description="Helical" evidence="1">
    <location>
        <begin position="90"/>
        <end position="111"/>
    </location>
</feature>
<dbReference type="InterPro" id="IPR038050">
    <property type="entry name" value="Neuro_actylchol_rec"/>
</dbReference>
<dbReference type="Pfam" id="PF02932">
    <property type="entry name" value="Neur_chan_memb"/>
    <property type="match status" value="1"/>
</dbReference>
<dbReference type="Proteomes" id="UP000492821">
    <property type="component" value="Unassembled WGS sequence"/>
</dbReference>
<dbReference type="AlphaFoldDB" id="A0A7E4W656"/>
<keyword evidence="1" id="KW-0812">Transmembrane</keyword>
<dbReference type="InterPro" id="IPR006028">
    <property type="entry name" value="GABAA/Glycine_rcpt"/>
</dbReference>
<proteinExistence type="predicted"/>
<protein>
    <submittedName>
        <fullName evidence="4">Neur_chan_memb domain-containing protein</fullName>
    </submittedName>
</protein>
<dbReference type="GO" id="GO:0005230">
    <property type="term" value="F:extracellular ligand-gated monoatomic ion channel activity"/>
    <property type="evidence" value="ECO:0007669"/>
    <property type="project" value="UniProtKB-ARBA"/>
</dbReference>
<evidence type="ECO:0000313" key="4">
    <source>
        <dbReference type="WBParaSite" id="Pan_g685.t1"/>
    </source>
</evidence>
<dbReference type="SUPFAM" id="SSF90112">
    <property type="entry name" value="Neurotransmitter-gated ion-channel transmembrane pore"/>
    <property type="match status" value="1"/>
</dbReference>
<dbReference type="PANTHER" id="PTHR18945">
    <property type="entry name" value="NEUROTRANSMITTER GATED ION CHANNEL"/>
    <property type="match status" value="1"/>
</dbReference>
<keyword evidence="1" id="KW-1133">Transmembrane helix</keyword>
<evidence type="ECO:0000313" key="3">
    <source>
        <dbReference type="Proteomes" id="UP000492821"/>
    </source>
</evidence>